<dbReference type="InterPro" id="IPR027417">
    <property type="entry name" value="P-loop_NTPase"/>
</dbReference>
<dbReference type="InterPro" id="IPR003959">
    <property type="entry name" value="ATPase_AAA_core"/>
</dbReference>
<dbReference type="InterPro" id="IPR051396">
    <property type="entry name" value="Bact_Antivir_Def_Nuclease"/>
</dbReference>
<dbReference type="Pfam" id="PF20469">
    <property type="entry name" value="OLD-like_TOPRIM"/>
    <property type="match status" value="1"/>
</dbReference>
<evidence type="ECO:0000259" key="1">
    <source>
        <dbReference type="Pfam" id="PF13304"/>
    </source>
</evidence>
<feature type="domain" description="OLD protein-like TOPRIM" evidence="2">
    <location>
        <begin position="413"/>
        <end position="476"/>
    </location>
</feature>
<accession>A0ABT8BJR8</accession>
<dbReference type="PANTHER" id="PTHR43581">
    <property type="entry name" value="ATP/GTP PHOSPHATASE"/>
    <property type="match status" value="1"/>
</dbReference>
<dbReference type="RefSeq" id="WP_238227412.1">
    <property type="nucleotide sequence ID" value="NZ_BPQD01000028.1"/>
</dbReference>
<feature type="domain" description="ATPase AAA-type core" evidence="1">
    <location>
        <begin position="27"/>
        <end position="364"/>
    </location>
</feature>
<reference evidence="4" key="1">
    <citation type="journal article" date="2019" name="Int. J. Syst. Evol. Microbiol.">
        <title>The Global Catalogue of Microorganisms (GCM) 10K type strain sequencing project: providing services to taxonomists for standard genome sequencing and annotation.</title>
        <authorList>
            <consortium name="The Broad Institute Genomics Platform"/>
            <consortium name="The Broad Institute Genome Sequencing Center for Infectious Disease"/>
            <person name="Wu L."/>
            <person name="Ma J."/>
        </authorList>
    </citation>
    <scope>NUCLEOTIDE SEQUENCE [LARGE SCALE GENOMIC DNA]</scope>
    <source>
        <strain evidence="4">CECT 7069</strain>
    </source>
</reference>
<dbReference type="Proteomes" id="UP001224644">
    <property type="component" value="Unassembled WGS sequence"/>
</dbReference>
<gene>
    <name evidence="3" type="ORF">QWZ12_17530</name>
</gene>
<sequence length="656" mass="72833">MKLQKLTISNFRCFGPEPIHIDFDRGVTAFVGNNGSGKTAVLAALGKLFGVTGGQKAVTRSDFHVPLEMSEAQSGTKLSIDCILGFPGLAADDDDASIPEVFGHMAVSGPGKPLQVRIRLEATWTDDGTPGGVVEDDIRWVASLDDEFVWSKCRPVAALERSLIQLVYVPANRNASDQVTALLKGRLWRAARWSGAMSKAATETADQLQARFDAEAPSRFIVERLEKRWSQVHRGDSDAKPVLRLVENRLEDLVRQAEFVFLPDESGQARHLRDLSDGQRSLFHIALTAATLEMERDAFSGVPADEVFDREKLRRTYLTLLAIEEPENSLSPFFLSRIMLQAREIGLMDGAQVIVSSHSPSILARVEPEEVRHTRFASGTRTSHVRRLRLPKEETEAHKFVRLAVKAYPELYFARFVVLAEGESEAIILPRLAEAMGIPLDRSFVPVVPLGGRFVRHFWRLLESLQIPYATLLDLDLGRKHGGARAIAHILERMKAVGRSLEYTWEALSGEIDPDEVDQIDDAKVLDDGHENAWLSALRDKDVYFSFPIDIDFAMIQAFPDAYKRKPAGKLGPRKGGKALSEKRATTLKTEGNVALYEEDDTYDDAFIWYPYLFLGASKPGAHLSALGRLDDKTLRDNAPKELIALVEAIGASLPA</sequence>
<dbReference type="PANTHER" id="PTHR43581:SF2">
    <property type="entry name" value="EXCINUCLEASE ATPASE SUBUNIT"/>
    <property type="match status" value="1"/>
</dbReference>
<comment type="caution">
    <text evidence="3">The sequence shown here is derived from an EMBL/GenBank/DDBJ whole genome shotgun (WGS) entry which is preliminary data.</text>
</comment>
<evidence type="ECO:0000259" key="2">
    <source>
        <dbReference type="Pfam" id="PF20469"/>
    </source>
</evidence>
<evidence type="ECO:0000313" key="3">
    <source>
        <dbReference type="EMBL" id="MDN3592397.1"/>
    </source>
</evidence>
<organism evidence="3 4">
    <name type="scientific">Methylobacterium adhaesivum</name>
    <dbReference type="NCBI Taxonomy" id="333297"/>
    <lineage>
        <taxon>Bacteria</taxon>
        <taxon>Pseudomonadati</taxon>
        <taxon>Pseudomonadota</taxon>
        <taxon>Alphaproteobacteria</taxon>
        <taxon>Hyphomicrobiales</taxon>
        <taxon>Methylobacteriaceae</taxon>
        <taxon>Methylobacterium</taxon>
    </lineage>
</organism>
<proteinExistence type="predicted"/>
<name>A0ABT8BJR8_9HYPH</name>
<dbReference type="InterPro" id="IPR034139">
    <property type="entry name" value="TOPRIM_OLD"/>
</dbReference>
<dbReference type="SUPFAM" id="SSF52540">
    <property type="entry name" value="P-loop containing nucleoside triphosphate hydrolases"/>
    <property type="match status" value="1"/>
</dbReference>
<keyword evidence="4" id="KW-1185">Reference proteome</keyword>
<dbReference type="Gene3D" id="3.40.50.300">
    <property type="entry name" value="P-loop containing nucleotide triphosphate hydrolases"/>
    <property type="match status" value="2"/>
</dbReference>
<dbReference type="CDD" id="cd01026">
    <property type="entry name" value="TOPRIM_OLD"/>
    <property type="match status" value="1"/>
</dbReference>
<evidence type="ECO:0000313" key="4">
    <source>
        <dbReference type="Proteomes" id="UP001224644"/>
    </source>
</evidence>
<protein>
    <submittedName>
        <fullName evidence="3">AAA family ATPase</fullName>
    </submittedName>
</protein>
<dbReference type="EMBL" id="JAUFPX010000017">
    <property type="protein sequence ID" value="MDN3592397.1"/>
    <property type="molecule type" value="Genomic_DNA"/>
</dbReference>
<dbReference type="Pfam" id="PF13304">
    <property type="entry name" value="AAA_21"/>
    <property type="match status" value="1"/>
</dbReference>